<protein>
    <submittedName>
        <fullName evidence="2">Uncharacterized protein</fullName>
    </submittedName>
</protein>
<reference evidence="2 3" key="1">
    <citation type="journal article" date="2015" name="Stand. Genomic Sci.">
        <title>Genomic Encyclopedia of Bacterial and Archaeal Type Strains, Phase III: the genomes of soil and plant-associated and newly described type strains.</title>
        <authorList>
            <person name="Whitman W.B."/>
            <person name="Woyke T."/>
            <person name="Klenk H.P."/>
            <person name="Zhou Y."/>
            <person name="Lilburn T.G."/>
            <person name="Beck B.J."/>
            <person name="De Vos P."/>
            <person name="Vandamme P."/>
            <person name="Eisen J.A."/>
            <person name="Garrity G."/>
            <person name="Hugenholtz P."/>
            <person name="Kyrpides N.C."/>
        </authorList>
    </citation>
    <scope>NUCLEOTIDE SEQUENCE [LARGE SCALE GENOMIC DNA]</scope>
    <source>
        <strain evidence="2 3">CGMCC 1.10948</strain>
    </source>
</reference>
<accession>A0A562QNM3</accession>
<comment type="caution">
    <text evidence="2">The sequence shown here is derived from an EMBL/GenBank/DDBJ whole genome shotgun (WGS) entry which is preliminary data.</text>
</comment>
<keyword evidence="3" id="KW-1185">Reference proteome</keyword>
<evidence type="ECO:0000313" key="3">
    <source>
        <dbReference type="Proteomes" id="UP000316291"/>
    </source>
</evidence>
<name>A0A562QNM3_9BRAD</name>
<feature type="region of interest" description="Disordered" evidence="1">
    <location>
        <begin position="311"/>
        <end position="335"/>
    </location>
</feature>
<feature type="compositionally biased region" description="Polar residues" evidence="1">
    <location>
        <begin position="311"/>
        <end position="321"/>
    </location>
</feature>
<organism evidence="2 3">
    <name type="scientific">Bradyrhizobium huanghuaihaiense</name>
    <dbReference type="NCBI Taxonomy" id="990078"/>
    <lineage>
        <taxon>Bacteria</taxon>
        <taxon>Pseudomonadati</taxon>
        <taxon>Pseudomonadota</taxon>
        <taxon>Alphaproteobacteria</taxon>
        <taxon>Hyphomicrobiales</taxon>
        <taxon>Nitrobacteraceae</taxon>
        <taxon>Bradyrhizobium</taxon>
    </lineage>
</organism>
<proteinExistence type="predicted"/>
<evidence type="ECO:0000313" key="2">
    <source>
        <dbReference type="EMBL" id="TWI58295.1"/>
    </source>
</evidence>
<gene>
    <name evidence="2" type="ORF">IQ16_08201</name>
</gene>
<sequence>MPKNNAKRSPSATPLLGPVRSSSASVKLIRPIDLAAPTVEALDEPLIANVEAYIDTVEITYPRRPKGLLAEARAILGRKGWFKDIIDTKGNRWGVRLHLHQPTPELLAALDKYGGSLGRFDIAFDIIPRDMSIEMMARVIRECAILRWRRPQAMFEIEGTLYWTEWHPGEVRPDRNLAEYHDLPSKIDGQPAVHLELRFQTSDATKAQNLQRPSQLATLNPRALFDRHIRILDFQLHIADDINSSANPDRTRGFYERNYQRRVQLFKDRQPHLIKLLEPLNSRFAIKDHLTWGAVSGPKDAFTWLTRDQQSQHLAQSQHPSSALIMQPANTEEKP</sequence>
<dbReference type="EMBL" id="VLLA01000044">
    <property type="protein sequence ID" value="TWI58295.1"/>
    <property type="molecule type" value="Genomic_DNA"/>
</dbReference>
<dbReference type="AlphaFoldDB" id="A0A562QNM3"/>
<dbReference type="Proteomes" id="UP000316291">
    <property type="component" value="Unassembled WGS sequence"/>
</dbReference>
<evidence type="ECO:0000256" key="1">
    <source>
        <dbReference type="SAM" id="MobiDB-lite"/>
    </source>
</evidence>